<name>A0ABU4Y6A4_9HYPH</name>
<dbReference type="Proteomes" id="UP001287059">
    <property type="component" value="Unassembled WGS sequence"/>
</dbReference>
<organism evidence="2 3">
    <name type="scientific">Mesorhizobium album</name>
    <dbReference type="NCBI Taxonomy" id="3072314"/>
    <lineage>
        <taxon>Bacteria</taxon>
        <taxon>Pseudomonadati</taxon>
        <taxon>Pseudomonadota</taxon>
        <taxon>Alphaproteobacteria</taxon>
        <taxon>Hyphomicrobiales</taxon>
        <taxon>Phyllobacteriaceae</taxon>
        <taxon>Mesorhizobium</taxon>
    </lineage>
</organism>
<keyword evidence="1" id="KW-0812">Transmembrane</keyword>
<evidence type="ECO:0000313" key="3">
    <source>
        <dbReference type="Proteomes" id="UP001287059"/>
    </source>
</evidence>
<evidence type="ECO:0000256" key="1">
    <source>
        <dbReference type="SAM" id="Phobius"/>
    </source>
</evidence>
<keyword evidence="1" id="KW-1133">Transmembrane helix</keyword>
<keyword evidence="1" id="KW-0472">Membrane</keyword>
<keyword evidence="3" id="KW-1185">Reference proteome</keyword>
<reference evidence="2 3" key="1">
    <citation type="submission" date="2023-08" db="EMBL/GenBank/DDBJ databases">
        <title>Implementing the SeqCode for naming new Mesorhizobium species isolated from Vachellia karroo root nodules.</title>
        <authorList>
            <person name="Van Lill M."/>
        </authorList>
    </citation>
    <scope>NUCLEOTIDE SEQUENCE [LARGE SCALE GENOMIC DNA]</scope>
    <source>
        <strain evidence="2 3">VK24D</strain>
    </source>
</reference>
<protein>
    <submittedName>
        <fullName evidence="2">Uncharacterized protein</fullName>
    </submittedName>
</protein>
<dbReference type="RefSeq" id="WP_320290559.1">
    <property type="nucleotide sequence ID" value="NZ_JAVIIW010000050.1"/>
</dbReference>
<comment type="caution">
    <text evidence="2">The sequence shown here is derived from an EMBL/GenBank/DDBJ whole genome shotgun (WGS) entry which is preliminary data.</text>
</comment>
<dbReference type="EMBL" id="JAVIIW010000050">
    <property type="protein sequence ID" value="MDX8482461.1"/>
    <property type="molecule type" value="Genomic_DNA"/>
</dbReference>
<gene>
    <name evidence="2" type="ORF">RFN28_28975</name>
</gene>
<feature type="transmembrane region" description="Helical" evidence="1">
    <location>
        <begin position="30"/>
        <end position="52"/>
    </location>
</feature>
<accession>A0ABU4Y6A4</accession>
<evidence type="ECO:0000313" key="2">
    <source>
        <dbReference type="EMBL" id="MDX8482461.1"/>
    </source>
</evidence>
<proteinExistence type="predicted"/>
<sequence length="61" mass="6831">MILSAGARSLRLERTTPVGAKGLDRLDHRFFSAALILMFTALLYTLAARFLVPKQIATRRN</sequence>